<evidence type="ECO:0000313" key="2">
    <source>
        <dbReference type="Proteomes" id="UP000784294"/>
    </source>
</evidence>
<proteinExistence type="predicted"/>
<dbReference type="Proteomes" id="UP000784294">
    <property type="component" value="Unassembled WGS sequence"/>
</dbReference>
<dbReference type="OrthoDB" id="203821at2759"/>
<organism evidence="1 2">
    <name type="scientific">Protopolystoma xenopodis</name>
    <dbReference type="NCBI Taxonomy" id="117903"/>
    <lineage>
        <taxon>Eukaryota</taxon>
        <taxon>Metazoa</taxon>
        <taxon>Spiralia</taxon>
        <taxon>Lophotrochozoa</taxon>
        <taxon>Platyhelminthes</taxon>
        <taxon>Monogenea</taxon>
        <taxon>Polyopisthocotylea</taxon>
        <taxon>Polystomatidea</taxon>
        <taxon>Polystomatidae</taxon>
        <taxon>Protopolystoma</taxon>
    </lineage>
</organism>
<dbReference type="AlphaFoldDB" id="A0A3S5AM12"/>
<name>A0A3S5AM12_9PLAT</name>
<feature type="non-terminal residue" evidence="1">
    <location>
        <position position="1"/>
    </location>
</feature>
<keyword evidence="2" id="KW-1185">Reference proteome</keyword>
<reference evidence="1" key="1">
    <citation type="submission" date="2018-11" db="EMBL/GenBank/DDBJ databases">
        <authorList>
            <consortium name="Pathogen Informatics"/>
        </authorList>
    </citation>
    <scope>NUCLEOTIDE SEQUENCE</scope>
</reference>
<accession>A0A3S5AM12</accession>
<sequence>HCFNLLFRRLDFRNCNINHTEFESLPEKRVPDVLLVKRIIDRRGIGSTNPENSSTADPCWRLRRLRHISTSENPSDRVLQVGAAGTEGSAGAKSDLVMFEEKAETLADFMQDLQEDEELARQIEVEPSDGSGSLLKRYITVVKI</sequence>
<comment type="caution">
    <text evidence="1">The sequence shown here is derived from an EMBL/GenBank/DDBJ whole genome shotgun (WGS) entry which is preliminary data.</text>
</comment>
<dbReference type="EMBL" id="CAAALY010044074">
    <property type="protein sequence ID" value="VEL19962.1"/>
    <property type="molecule type" value="Genomic_DNA"/>
</dbReference>
<evidence type="ECO:0000313" key="1">
    <source>
        <dbReference type="EMBL" id="VEL19962.1"/>
    </source>
</evidence>
<protein>
    <submittedName>
        <fullName evidence="1">Uncharacterized protein</fullName>
    </submittedName>
</protein>
<gene>
    <name evidence="1" type="ORF">PXEA_LOCUS13402</name>
</gene>